<gene>
    <name evidence="4" type="primary">NfnB</name>
    <name evidence="4" type="ordered locus">PTH_0474</name>
</gene>
<dbReference type="SUPFAM" id="SSF55469">
    <property type="entry name" value="FMN-dependent nitroreductase-like"/>
    <property type="match status" value="1"/>
</dbReference>
<keyword evidence="5" id="KW-1185">Reference proteome</keyword>
<evidence type="ECO:0000313" key="5">
    <source>
        <dbReference type="Proteomes" id="UP000006556"/>
    </source>
</evidence>
<sequence>MELIEAIKTRRSVRSYKDEPLPEQTVRELLEAATWAPSSMNNQPWAFVVVQDRNYMKDLSDRAKKFLLERMDLFGGRYRRYAGTLSDPAFNIFYNAPVLVLIYGNKEVYSYAGDCSMAALNLMLAAWGRGIGSCWIGFATGIGNTHEVKAELNVPEGYELVAPVVLGYPAGPAGKGVRGEAKIINWLK</sequence>
<dbReference type="PANTHER" id="PTHR43673:SF10">
    <property type="entry name" value="NADH DEHYDROGENASE_NAD(P)H NITROREDUCTASE XCC3605-RELATED"/>
    <property type="match status" value="1"/>
</dbReference>
<keyword evidence="2" id="KW-0560">Oxidoreductase</keyword>
<dbReference type="AlphaFoldDB" id="A5D514"/>
<dbReference type="Proteomes" id="UP000006556">
    <property type="component" value="Chromosome"/>
</dbReference>
<dbReference type="Pfam" id="PF00881">
    <property type="entry name" value="Nitroreductase"/>
    <property type="match status" value="1"/>
</dbReference>
<accession>A5D514</accession>
<evidence type="ECO:0000313" key="4">
    <source>
        <dbReference type="EMBL" id="BAF58655.1"/>
    </source>
</evidence>
<evidence type="ECO:0000256" key="2">
    <source>
        <dbReference type="ARBA" id="ARBA00023002"/>
    </source>
</evidence>
<dbReference type="InterPro" id="IPR029479">
    <property type="entry name" value="Nitroreductase"/>
</dbReference>
<reference evidence="5" key="1">
    <citation type="journal article" date="2008" name="Genome Res.">
        <title>The genome of Pelotomaculum thermopropionicum reveals niche-associated evolution in anaerobic microbiota.</title>
        <authorList>
            <person name="Kosaka T."/>
            <person name="Kato S."/>
            <person name="Shimoyama T."/>
            <person name="Ishii S."/>
            <person name="Abe T."/>
            <person name="Watanabe K."/>
        </authorList>
    </citation>
    <scope>NUCLEOTIDE SEQUENCE [LARGE SCALE GENOMIC DNA]</scope>
    <source>
        <strain evidence="5">DSM 13744 / JCM 10971 / SI</strain>
    </source>
</reference>
<dbReference type="HOGENOM" id="CLU_070764_7_0_9"/>
<dbReference type="Gene3D" id="3.40.109.10">
    <property type="entry name" value="NADH Oxidase"/>
    <property type="match status" value="1"/>
</dbReference>
<feature type="domain" description="Nitroreductase" evidence="3">
    <location>
        <begin position="7"/>
        <end position="168"/>
    </location>
</feature>
<dbReference type="KEGG" id="pth:PTH_0474"/>
<dbReference type="CDD" id="cd02136">
    <property type="entry name" value="PnbA_NfnB-like"/>
    <property type="match status" value="1"/>
</dbReference>
<comment type="similarity">
    <text evidence="1">Belongs to the nitroreductase family.</text>
</comment>
<organism evidence="4 5">
    <name type="scientific">Pelotomaculum thermopropionicum (strain DSM 13744 / JCM 10971 / SI)</name>
    <dbReference type="NCBI Taxonomy" id="370438"/>
    <lineage>
        <taxon>Bacteria</taxon>
        <taxon>Bacillati</taxon>
        <taxon>Bacillota</taxon>
        <taxon>Clostridia</taxon>
        <taxon>Eubacteriales</taxon>
        <taxon>Desulfotomaculaceae</taxon>
        <taxon>Pelotomaculum</taxon>
    </lineage>
</organism>
<evidence type="ECO:0000256" key="1">
    <source>
        <dbReference type="ARBA" id="ARBA00007118"/>
    </source>
</evidence>
<evidence type="ECO:0000259" key="3">
    <source>
        <dbReference type="Pfam" id="PF00881"/>
    </source>
</evidence>
<dbReference type="PANTHER" id="PTHR43673">
    <property type="entry name" value="NAD(P)H NITROREDUCTASE YDGI-RELATED"/>
    <property type="match status" value="1"/>
</dbReference>
<dbReference type="STRING" id="370438.PTH_0474"/>
<dbReference type="EMBL" id="AP009389">
    <property type="protein sequence ID" value="BAF58655.1"/>
    <property type="molecule type" value="Genomic_DNA"/>
</dbReference>
<dbReference type="GO" id="GO:0016491">
    <property type="term" value="F:oxidoreductase activity"/>
    <property type="evidence" value="ECO:0007669"/>
    <property type="project" value="UniProtKB-KW"/>
</dbReference>
<dbReference type="InterPro" id="IPR000415">
    <property type="entry name" value="Nitroreductase-like"/>
</dbReference>
<protein>
    <submittedName>
        <fullName evidence="4">Nitroreductase</fullName>
    </submittedName>
</protein>
<proteinExistence type="inferred from homology"/>
<dbReference type="eggNOG" id="COG0778">
    <property type="taxonomic scope" value="Bacteria"/>
</dbReference>
<name>A5D514_PELTS</name>